<dbReference type="Pfam" id="PF07568">
    <property type="entry name" value="HisKA_2"/>
    <property type="match status" value="1"/>
</dbReference>
<dbReference type="Gene3D" id="3.30.450.20">
    <property type="entry name" value="PAS domain"/>
    <property type="match status" value="1"/>
</dbReference>
<evidence type="ECO:0000313" key="11">
    <source>
        <dbReference type="EMBL" id="MFC0388057.1"/>
    </source>
</evidence>
<feature type="transmembrane region" description="Helical" evidence="8">
    <location>
        <begin position="235"/>
        <end position="256"/>
    </location>
</feature>
<dbReference type="InterPro" id="IPR033424">
    <property type="entry name" value="MASE4"/>
</dbReference>
<keyword evidence="4 11" id="KW-0808">Transferase</keyword>
<feature type="transmembrane region" description="Helical" evidence="8">
    <location>
        <begin position="57"/>
        <end position="81"/>
    </location>
</feature>
<name>A0ABV6IXK3_9PROT</name>
<accession>A0ABV6IXK3</accession>
<proteinExistence type="predicted"/>
<evidence type="ECO:0000259" key="9">
    <source>
        <dbReference type="Pfam" id="PF07568"/>
    </source>
</evidence>
<evidence type="ECO:0000256" key="3">
    <source>
        <dbReference type="ARBA" id="ARBA00022553"/>
    </source>
</evidence>
<dbReference type="Proteomes" id="UP001589789">
    <property type="component" value="Unassembled WGS sequence"/>
</dbReference>
<reference evidence="11 12" key="1">
    <citation type="submission" date="2024-09" db="EMBL/GenBank/DDBJ databases">
        <authorList>
            <person name="Sun Q."/>
            <person name="Mori K."/>
        </authorList>
    </citation>
    <scope>NUCLEOTIDE SEQUENCE [LARGE SCALE GENOMIC DNA]</scope>
    <source>
        <strain evidence="11 12">CCM 7468</strain>
    </source>
</reference>
<evidence type="ECO:0000259" key="10">
    <source>
        <dbReference type="Pfam" id="PF17158"/>
    </source>
</evidence>
<feature type="transmembrane region" description="Helical" evidence="8">
    <location>
        <begin position="208"/>
        <end position="228"/>
    </location>
</feature>
<dbReference type="PANTHER" id="PTHR41523">
    <property type="entry name" value="TWO-COMPONENT SYSTEM SENSOR PROTEIN"/>
    <property type="match status" value="1"/>
</dbReference>
<feature type="transmembrane region" description="Helical" evidence="8">
    <location>
        <begin position="88"/>
        <end position="110"/>
    </location>
</feature>
<evidence type="ECO:0000256" key="8">
    <source>
        <dbReference type="SAM" id="Phobius"/>
    </source>
</evidence>
<evidence type="ECO:0000256" key="5">
    <source>
        <dbReference type="ARBA" id="ARBA00022741"/>
    </source>
</evidence>
<evidence type="ECO:0000313" key="12">
    <source>
        <dbReference type="Proteomes" id="UP001589789"/>
    </source>
</evidence>
<dbReference type="EMBL" id="JBHLVZ010000074">
    <property type="protein sequence ID" value="MFC0388057.1"/>
    <property type="molecule type" value="Genomic_DNA"/>
</dbReference>
<keyword evidence="8" id="KW-1133">Transmembrane helix</keyword>
<evidence type="ECO:0000256" key="7">
    <source>
        <dbReference type="ARBA" id="ARBA00022840"/>
    </source>
</evidence>
<feature type="domain" description="Membrane-associated sensor" evidence="10">
    <location>
        <begin position="58"/>
        <end position="282"/>
    </location>
</feature>
<keyword evidence="3" id="KW-0597">Phosphoprotein</keyword>
<feature type="transmembrane region" description="Helical" evidence="8">
    <location>
        <begin position="166"/>
        <end position="188"/>
    </location>
</feature>
<dbReference type="Gene3D" id="3.30.565.10">
    <property type="entry name" value="Histidine kinase-like ATPase, C-terminal domain"/>
    <property type="match status" value="1"/>
</dbReference>
<feature type="transmembrane region" description="Helical" evidence="8">
    <location>
        <begin position="268"/>
        <end position="286"/>
    </location>
</feature>
<sequence length="513" mass="54704">MSSIPIAERQLGAAAGQPGATTSPSWGGISRTLMVHGLFLAAVLALLPVAASKGLEITAITPAFASLVFVTELTTSFLLFVQFRATRTWSVLLLGCAYLFGGLMPLLHLLTFPGAILQNQIILGTPQSTAWAFLFWMSGYSILMLAAVIAELAAPDRKLAPANTNRAAACAVAAILATAAACALVSTAMTDRLPPPMAGAAWTGLNTAIIYTAMSMLAASVLLILLFIGRRNTLFLWLSCALTAVLAATILSHAGGGRYTVGWSVGRLSWALSAVVLLIFFLRQFARQQHALAQARQFLEQRVAERTTDLTRTVHERDLLLREVHHRVKNNLQVVDSLMNLETSRLDDAAAKEAFERLRRRVFTLGLAHQQLASSEDIRAFSIAPFLRDLLENLSVALSAREAGITFGVTAEPLPVNLDLAIPVGLIITELVSEAARAPRVRNVSVEFRQAGAGTALLAVDNDAAAPTFPDGHVSGVGTRIVTGLTRQLGGKMNIPGGQGGRVEILMPSMETT</sequence>
<dbReference type="Pfam" id="PF17158">
    <property type="entry name" value="MASE4"/>
    <property type="match status" value="1"/>
</dbReference>
<feature type="domain" description="Signal transduction histidine kinase subgroup 2 dimerisation and phosphoacceptor" evidence="9">
    <location>
        <begin position="323"/>
        <end position="395"/>
    </location>
</feature>
<evidence type="ECO:0000256" key="6">
    <source>
        <dbReference type="ARBA" id="ARBA00022777"/>
    </source>
</evidence>
<dbReference type="InterPro" id="IPR011495">
    <property type="entry name" value="Sig_transdc_His_kin_sub2_dim/P"/>
</dbReference>
<keyword evidence="7" id="KW-0067">ATP-binding</keyword>
<dbReference type="RefSeq" id="WP_377054102.1">
    <property type="nucleotide sequence ID" value="NZ_JBHLVZ010000074.1"/>
</dbReference>
<gene>
    <name evidence="11" type="ORF">ACFFIC_21285</name>
</gene>
<dbReference type="InterPro" id="IPR036890">
    <property type="entry name" value="HATPase_C_sf"/>
</dbReference>
<dbReference type="PANTHER" id="PTHR41523:SF8">
    <property type="entry name" value="ETHYLENE RESPONSE SENSOR PROTEIN"/>
    <property type="match status" value="1"/>
</dbReference>
<keyword evidence="6 11" id="KW-0418">Kinase</keyword>
<evidence type="ECO:0000256" key="1">
    <source>
        <dbReference type="ARBA" id="ARBA00000085"/>
    </source>
</evidence>
<keyword evidence="12" id="KW-1185">Reference proteome</keyword>
<evidence type="ECO:0000256" key="2">
    <source>
        <dbReference type="ARBA" id="ARBA00012438"/>
    </source>
</evidence>
<dbReference type="EC" id="2.7.13.3" evidence="2"/>
<comment type="catalytic activity">
    <reaction evidence="1">
        <text>ATP + protein L-histidine = ADP + protein N-phospho-L-histidine.</text>
        <dbReference type="EC" id="2.7.13.3"/>
    </reaction>
</comment>
<organism evidence="11 12">
    <name type="scientific">Muricoccus vinaceus</name>
    <dbReference type="NCBI Taxonomy" id="424704"/>
    <lineage>
        <taxon>Bacteria</taxon>
        <taxon>Pseudomonadati</taxon>
        <taxon>Pseudomonadota</taxon>
        <taxon>Alphaproteobacteria</taxon>
        <taxon>Acetobacterales</taxon>
        <taxon>Roseomonadaceae</taxon>
        <taxon>Muricoccus</taxon>
    </lineage>
</organism>
<evidence type="ECO:0000256" key="4">
    <source>
        <dbReference type="ARBA" id="ARBA00022679"/>
    </source>
</evidence>
<keyword evidence="5" id="KW-0547">Nucleotide-binding</keyword>
<dbReference type="GO" id="GO:0004673">
    <property type="term" value="F:protein histidine kinase activity"/>
    <property type="evidence" value="ECO:0007669"/>
    <property type="project" value="UniProtKB-EC"/>
</dbReference>
<comment type="caution">
    <text evidence="11">The sequence shown here is derived from an EMBL/GenBank/DDBJ whole genome shotgun (WGS) entry which is preliminary data.</text>
</comment>
<feature type="transmembrane region" description="Helical" evidence="8">
    <location>
        <begin position="33"/>
        <end position="51"/>
    </location>
</feature>
<keyword evidence="8" id="KW-0812">Transmembrane</keyword>
<feature type="transmembrane region" description="Helical" evidence="8">
    <location>
        <begin position="130"/>
        <end position="154"/>
    </location>
</feature>
<protein>
    <recommendedName>
        <fullName evidence="2">histidine kinase</fullName>
        <ecNumber evidence="2">2.7.13.3</ecNumber>
    </recommendedName>
</protein>
<keyword evidence="8" id="KW-0472">Membrane</keyword>